<proteinExistence type="predicted"/>
<sequence length="296" mass="32650">MTTTPVKCPSPVLTVLRAVRERRACGEVVTVASSRHKHCCSVIMTNGCISRRGKASLTLGFCDGSSDSDHSYKLTFLYLHHPKEQIAASGLDVGVIEKLEFLVVLFAGELTERQSAQHEQKREGKLITARRKPDRDSLLNVLSERRRGEKLPPLQTVQQNAPQQFGINTFSMRCAEEARLSDVSNLLRESEKRRCTCPVRTPQRPLAPGPPSFTHEDKKMTITSRQSFNVLTVVFLLLSTAALSAHFRVCEPYSDHKGAITSASTAHASLTTRPTCSVAITTTRLSSTAAMRRSSS</sequence>
<keyword evidence="1" id="KW-0812">Transmembrane</keyword>
<keyword evidence="1" id="KW-1133">Transmembrane helix</keyword>
<accession>A0AAW0NGG4</accession>
<comment type="caution">
    <text evidence="2">The sequence shown here is derived from an EMBL/GenBank/DDBJ whole genome shotgun (WGS) entry which is preliminary data.</text>
</comment>
<reference evidence="3" key="1">
    <citation type="submission" date="2024-04" db="EMBL/GenBank/DDBJ databases">
        <title>Salinicola lusitanus LLJ914,a marine bacterium isolated from the Okinawa Trough.</title>
        <authorList>
            <person name="Li J."/>
        </authorList>
    </citation>
    <scope>NUCLEOTIDE SEQUENCE [LARGE SCALE GENOMIC DNA]</scope>
</reference>
<keyword evidence="1" id="KW-0472">Membrane</keyword>
<feature type="transmembrane region" description="Helical" evidence="1">
    <location>
        <begin position="228"/>
        <end position="247"/>
    </location>
</feature>
<evidence type="ECO:0000313" key="2">
    <source>
        <dbReference type="EMBL" id="KAK7891399.1"/>
    </source>
</evidence>
<evidence type="ECO:0000256" key="1">
    <source>
        <dbReference type="SAM" id="Phobius"/>
    </source>
</evidence>
<organism evidence="2 3">
    <name type="scientific">Mugilogobius chulae</name>
    <name type="common">yellowstripe goby</name>
    <dbReference type="NCBI Taxonomy" id="88201"/>
    <lineage>
        <taxon>Eukaryota</taxon>
        <taxon>Metazoa</taxon>
        <taxon>Chordata</taxon>
        <taxon>Craniata</taxon>
        <taxon>Vertebrata</taxon>
        <taxon>Euteleostomi</taxon>
        <taxon>Actinopterygii</taxon>
        <taxon>Neopterygii</taxon>
        <taxon>Teleostei</taxon>
        <taxon>Neoteleostei</taxon>
        <taxon>Acanthomorphata</taxon>
        <taxon>Gobiaria</taxon>
        <taxon>Gobiiformes</taxon>
        <taxon>Gobioidei</taxon>
        <taxon>Gobiidae</taxon>
        <taxon>Gobionellinae</taxon>
        <taxon>Mugilogobius</taxon>
    </lineage>
</organism>
<dbReference type="Proteomes" id="UP001460270">
    <property type="component" value="Unassembled WGS sequence"/>
</dbReference>
<protein>
    <submittedName>
        <fullName evidence="2">Uncharacterized protein</fullName>
    </submittedName>
</protein>
<evidence type="ECO:0000313" key="3">
    <source>
        <dbReference type="Proteomes" id="UP001460270"/>
    </source>
</evidence>
<gene>
    <name evidence="2" type="ORF">WMY93_023362</name>
</gene>
<dbReference type="EMBL" id="JBBPFD010000017">
    <property type="protein sequence ID" value="KAK7891399.1"/>
    <property type="molecule type" value="Genomic_DNA"/>
</dbReference>
<dbReference type="AlphaFoldDB" id="A0AAW0NGG4"/>
<name>A0AAW0NGG4_9GOBI</name>
<keyword evidence="3" id="KW-1185">Reference proteome</keyword>